<dbReference type="AlphaFoldDB" id="A0A914YQ11"/>
<evidence type="ECO:0000313" key="2">
    <source>
        <dbReference type="Proteomes" id="UP000887577"/>
    </source>
</evidence>
<dbReference type="InterPro" id="IPR038595">
    <property type="entry name" value="LOR_sf"/>
</dbReference>
<dbReference type="Gene3D" id="2.40.160.200">
    <property type="entry name" value="LURP1-related"/>
    <property type="match status" value="1"/>
</dbReference>
<evidence type="ECO:0000256" key="1">
    <source>
        <dbReference type="ARBA" id="ARBA00005437"/>
    </source>
</evidence>
<dbReference type="Proteomes" id="UP000887577">
    <property type="component" value="Unplaced"/>
</dbReference>
<comment type="similarity">
    <text evidence="1">Belongs to the LOR family.</text>
</comment>
<protein>
    <submittedName>
        <fullName evidence="3">Uncharacterized protein</fullName>
    </submittedName>
</protein>
<dbReference type="InterPro" id="IPR007612">
    <property type="entry name" value="LOR"/>
</dbReference>
<keyword evidence="2" id="KW-1185">Reference proteome</keyword>
<reference evidence="3" key="1">
    <citation type="submission" date="2022-11" db="UniProtKB">
        <authorList>
            <consortium name="WormBaseParasite"/>
        </authorList>
    </citation>
    <scope>IDENTIFICATION</scope>
</reference>
<name>A0A914YQ11_9BILA</name>
<proteinExistence type="inferred from homology"/>
<dbReference type="Pfam" id="PF04525">
    <property type="entry name" value="LOR"/>
    <property type="match status" value="1"/>
</dbReference>
<sequence length="123" mass="14218">MAGNALMKIRQELLHLHQTFKILAAHNDQDLATVKQQFTFLRPKFCINSVFGEYVLHGLDMTAHYFTLMKNNCLVATVSKQFFSWSDTYGIEIIGEENDAFIIALVIILDQIIYDNKEKQTFQ</sequence>
<dbReference type="WBParaSite" id="PSU_v2.g2907.t1">
    <property type="protein sequence ID" value="PSU_v2.g2907.t1"/>
    <property type="gene ID" value="PSU_v2.g2907"/>
</dbReference>
<organism evidence="2 3">
    <name type="scientific">Panagrolaimus superbus</name>
    <dbReference type="NCBI Taxonomy" id="310955"/>
    <lineage>
        <taxon>Eukaryota</taxon>
        <taxon>Metazoa</taxon>
        <taxon>Ecdysozoa</taxon>
        <taxon>Nematoda</taxon>
        <taxon>Chromadorea</taxon>
        <taxon>Rhabditida</taxon>
        <taxon>Tylenchina</taxon>
        <taxon>Panagrolaimomorpha</taxon>
        <taxon>Panagrolaimoidea</taxon>
        <taxon>Panagrolaimidae</taxon>
        <taxon>Panagrolaimus</taxon>
    </lineage>
</organism>
<evidence type="ECO:0000313" key="3">
    <source>
        <dbReference type="WBParaSite" id="PSU_v2.g2907.t1"/>
    </source>
</evidence>
<dbReference type="InterPro" id="IPR025659">
    <property type="entry name" value="Tubby-like_C"/>
</dbReference>
<accession>A0A914YQ11</accession>
<dbReference type="SUPFAM" id="SSF54518">
    <property type="entry name" value="Tubby C-terminal domain-like"/>
    <property type="match status" value="1"/>
</dbReference>